<dbReference type="InterPro" id="IPR012919">
    <property type="entry name" value="SUN_dom"/>
</dbReference>
<name>A0A8B8HVW6_VANTA</name>
<organism evidence="7 8">
    <name type="scientific">Vanessa tameamea</name>
    <name type="common">Kamehameha butterfly</name>
    <dbReference type="NCBI Taxonomy" id="334116"/>
    <lineage>
        <taxon>Eukaryota</taxon>
        <taxon>Metazoa</taxon>
        <taxon>Ecdysozoa</taxon>
        <taxon>Arthropoda</taxon>
        <taxon>Hexapoda</taxon>
        <taxon>Insecta</taxon>
        <taxon>Pterygota</taxon>
        <taxon>Neoptera</taxon>
        <taxon>Endopterygota</taxon>
        <taxon>Lepidoptera</taxon>
        <taxon>Glossata</taxon>
        <taxon>Ditrysia</taxon>
        <taxon>Papilionoidea</taxon>
        <taxon>Nymphalidae</taxon>
        <taxon>Nymphalinae</taxon>
        <taxon>Vanessa</taxon>
    </lineage>
</organism>
<sequence>MDSTPVNEECCHRMKHLALALNRAEQALRALRHRKTTLSLKNMHMEFVQEQTESGHVEGALAVAGKNTTEWGGNIAMWGILPMWRAAPPPDTVLKLQRPTPSDCWPFRGSYGEIIIEMPESLPIVKLSVEHIRPDTALSAPKHFIVFGILGDGTWMKAAFGIYEYNKPAKQYFNLNNRNVPFQQIVFRVLSNQGNMKYTCIYRIRLYTSSY</sequence>
<dbReference type="RefSeq" id="XP_026488467.2">
    <property type="nucleotide sequence ID" value="XM_026632682.2"/>
</dbReference>
<dbReference type="Pfam" id="PF07738">
    <property type="entry name" value="Sad1_UNC"/>
    <property type="match status" value="1"/>
</dbReference>
<evidence type="ECO:0000256" key="3">
    <source>
        <dbReference type="ARBA" id="ARBA00022989"/>
    </source>
</evidence>
<dbReference type="PANTHER" id="PTHR12911">
    <property type="entry name" value="SAD1/UNC-84-LIKE PROTEIN-RELATED"/>
    <property type="match status" value="1"/>
</dbReference>
<dbReference type="Gene3D" id="2.60.120.260">
    <property type="entry name" value="Galactose-binding domain-like"/>
    <property type="match status" value="1"/>
</dbReference>
<feature type="domain" description="SUN" evidence="6">
    <location>
        <begin position="44"/>
        <end position="211"/>
    </location>
</feature>
<keyword evidence="4" id="KW-0472">Membrane</keyword>
<comment type="subcellular location">
    <subcellularLocation>
        <location evidence="1">Membrane</location>
    </subcellularLocation>
</comment>
<keyword evidence="3" id="KW-1133">Transmembrane helix</keyword>
<dbReference type="InterPro" id="IPR045119">
    <property type="entry name" value="SUN1-5"/>
</dbReference>
<evidence type="ECO:0000313" key="7">
    <source>
        <dbReference type="Proteomes" id="UP001652626"/>
    </source>
</evidence>
<evidence type="ECO:0000256" key="1">
    <source>
        <dbReference type="ARBA" id="ARBA00004370"/>
    </source>
</evidence>
<protein>
    <submittedName>
        <fullName evidence="8">Sperm-associated antigen 4 protein-like</fullName>
    </submittedName>
</protein>
<dbReference type="GeneID" id="113395123"/>
<dbReference type="PROSITE" id="PS51469">
    <property type="entry name" value="SUN"/>
    <property type="match status" value="1"/>
</dbReference>
<evidence type="ECO:0000259" key="6">
    <source>
        <dbReference type="PROSITE" id="PS51469"/>
    </source>
</evidence>
<gene>
    <name evidence="8" type="primary">LOC113395123</name>
</gene>
<keyword evidence="7" id="KW-1185">Reference proteome</keyword>
<dbReference type="AlphaFoldDB" id="A0A8B8HVW6"/>
<feature type="coiled-coil region" evidence="5">
    <location>
        <begin position="14"/>
        <end position="41"/>
    </location>
</feature>
<proteinExistence type="predicted"/>
<reference evidence="8" key="1">
    <citation type="submission" date="2025-08" db="UniProtKB">
        <authorList>
            <consortium name="RefSeq"/>
        </authorList>
    </citation>
    <scope>IDENTIFICATION</scope>
    <source>
        <tissue evidence="8">Whole body</tissue>
    </source>
</reference>
<dbReference type="OrthoDB" id="342281at2759"/>
<evidence type="ECO:0000313" key="8">
    <source>
        <dbReference type="RefSeq" id="XP_026488467.2"/>
    </source>
</evidence>
<evidence type="ECO:0000256" key="2">
    <source>
        <dbReference type="ARBA" id="ARBA00022692"/>
    </source>
</evidence>
<dbReference type="Proteomes" id="UP001652626">
    <property type="component" value="Chromosome 9"/>
</dbReference>
<accession>A0A8B8HVW6</accession>
<evidence type="ECO:0000256" key="4">
    <source>
        <dbReference type="ARBA" id="ARBA00023136"/>
    </source>
</evidence>
<evidence type="ECO:0000256" key="5">
    <source>
        <dbReference type="SAM" id="Coils"/>
    </source>
</evidence>
<dbReference type="PANTHER" id="PTHR12911:SF8">
    <property type="entry name" value="KLAROID PROTEIN-RELATED"/>
    <property type="match status" value="1"/>
</dbReference>
<keyword evidence="5" id="KW-0175">Coiled coil</keyword>
<dbReference type="OMA" id="NEECCHR"/>
<keyword evidence="2" id="KW-0812">Transmembrane</keyword>